<accession>A0A482V942</accession>
<evidence type="ECO:0008006" key="4">
    <source>
        <dbReference type="Google" id="ProtNLM"/>
    </source>
</evidence>
<organism evidence="2 3">
    <name type="scientific">Asbolus verrucosus</name>
    <name type="common">Desert ironclad beetle</name>
    <dbReference type="NCBI Taxonomy" id="1661398"/>
    <lineage>
        <taxon>Eukaryota</taxon>
        <taxon>Metazoa</taxon>
        <taxon>Ecdysozoa</taxon>
        <taxon>Arthropoda</taxon>
        <taxon>Hexapoda</taxon>
        <taxon>Insecta</taxon>
        <taxon>Pterygota</taxon>
        <taxon>Neoptera</taxon>
        <taxon>Endopterygota</taxon>
        <taxon>Coleoptera</taxon>
        <taxon>Polyphaga</taxon>
        <taxon>Cucujiformia</taxon>
        <taxon>Tenebrionidae</taxon>
        <taxon>Pimeliinae</taxon>
        <taxon>Asbolus</taxon>
    </lineage>
</organism>
<dbReference type="AlphaFoldDB" id="A0A482V942"/>
<evidence type="ECO:0000256" key="1">
    <source>
        <dbReference type="SAM" id="SignalP"/>
    </source>
</evidence>
<comment type="caution">
    <text evidence="2">The sequence shown here is derived from an EMBL/GenBank/DDBJ whole genome shotgun (WGS) entry which is preliminary data.</text>
</comment>
<reference evidence="2 3" key="1">
    <citation type="submission" date="2017-03" db="EMBL/GenBank/DDBJ databases">
        <title>Genome of the blue death feigning beetle - Asbolus verrucosus.</title>
        <authorList>
            <person name="Rider S.D."/>
        </authorList>
    </citation>
    <scope>NUCLEOTIDE SEQUENCE [LARGE SCALE GENOMIC DNA]</scope>
    <source>
        <strain evidence="2">Butters</strain>
        <tissue evidence="2">Head and leg muscle</tissue>
    </source>
</reference>
<keyword evidence="3" id="KW-1185">Reference proteome</keyword>
<name>A0A482V942_ASBVE</name>
<keyword evidence="1" id="KW-0732">Signal</keyword>
<feature type="signal peptide" evidence="1">
    <location>
        <begin position="1"/>
        <end position="18"/>
    </location>
</feature>
<gene>
    <name evidence="2" type="ORF">BDFB_007303</name>
</gene>
<feature type="chain" id="PRO_5019791792" description="RxLR effector protein" evidence="1">
    <location>
        <begin position="19"/>
        <end position="95"/>
    </location>
</feature>
<evidence type="ECO:0000313" key="2">
    <source>
        <dbReference type="EMBL" id="RZB39686.1"/>
    </source>
</evidence>
<evidence type="ECO:0000313" key="3">
    <source>
        <dbReference type="Proteomes" id="UP000292052"/>
    </source>
</evidence>
<proteinExistence type="predicted"/>
<dbReference type="OrthoDB" id="6796510at2759"/>
<dbReference type="EMBL" id="QDEB01126084">
    <property type="protein sequence ID" value="RZB39686.1"/>
    <property type="molecule type" value="Genomic_DNA"/>
</dbReference>
<dbReference type="Proteomes" id="UP000292052">
    <property type="component" value="Unassembled WGS sequence"/>
</dbReference>
<sequence length="95" mass="10857">MNALTLLAFAAVFTAVQARSFLIIRSNDITLPASEKISKRSLNGADEEVFYLEEADVGSDEQEMKMEKRAISGLYDNVDDMRFWSFRKGLIKERF</sequence>
<protein>
    <recommendedName>
        <fullName evidence="4">RxLR effector protein</fullName>
    </recommendedName>
</protein>